<organism evidence="2 3">
    <name type="scientific">Chryseobacterium geocarposphaerae</name>
    <dbReference type="NCBI Taxonomy" id="1416776"/>
    <lineage>
        <taxon>Bacteria</taxon>
        <taxon>Pseudomonadati</taxon>
        <taxon>Bacteroidota</taxon>
        <taxon>Flavobacteriia</taxon>
        <taxon>Flavobacteriales</taxon>
        <taxon>Weeksellaceae</taxon>
        <taxon>Chryseobacterium group</taxon>
        <taxon>Chryseobacterium</taxon>
    </lineage>
</organism>
<comment type="caution">
    <text evidence="2">The sequence shown here is derived from an EMBL/GenBank/DDBJ whole genome shotgun (WGS) entry which is preliminary data.</text>
</comment>
<reference evidence="2 3" key="1">
    <citation type="submission" date="2017-11" db="EMBL/GenBank/DDBJ databases">
        <title>Genomic Encyclopedia of Archaeal and Bacterial Type Strains, Phase II (KMG-II): From Individual Species to Whole Genera.</title>
        <authorList>
            <person name="Goeker M."/>
        </authorList>
    </citation>
    <scope>NUCLEOTIDE SEQUENCE [LARGE SCALE GENOMIC DNA]</scope>
    <source>
        <strain evidence="2 3">DSM 27617</strain>
    </source>
</reference>
<dbReference type="RefSeq" id="WP_100377213.1">
    <property type="nucleotide sequence ID" value="NZ_PGFD01000002.1"/>
</dbReference>
<dbReference type="AlphaFoldDB" id="A0A2M9C186"/>
<dbReference type="GO" id="GO:0006508">
    <property type="term" value="P:proteolysis"/>
    <property type="evidence" value="ECO:0007669"/>
    <property type="project" value="UniProtKB-KW"/>
</dbReference>
<evidence type="ECO:0000256" key="1">
    <source>
        <dbReference type="SAM" id="SignalP"/>
    </source>
</evidence>
<keyword evidence="2" id="KW-0645">Protease</keyword>
<keyword evidence="2" id="KW-0378">Hydrolase</keyword>
<accession>A0A2M9C186</accession>
<dbReference type="Pfam" id="PF25594">
    <property type="entry name" value="GldB_lipo"/>
    <property type="match status" value="1"/>
</dbReference>
<feature type="chain" id="PRO_5014702450" evidence="1">
    <location>
        <begin position="19"/>
        <end position="296"/>
    </location>
</feature>
<keyword evidence="1" id="KW-0732">Signal</keyword>
<feature type="signal peptide" evidence="1">
    <location>
        <begin position="1"/>
        <end position="18"/>
    </location>
</feature>
<dbReference type="InterPro" id="IPR019853">
    <property type="entry name" value="GldB-like"/>
</dbReference>
<protein>
    <submittedName>
        <fullName evidence="2">Putative Zn-dependent protease DUF2268</fullName>
    </submittedName>
</protein>
<dbReference type="EMBL" id="PGFD01000002">
    <property type="protein sequence ID" value="PJJ64186.1"/>
    <property type="molecule type" value="Genomic_DNA"/>
</dbReference>
<gene>
    <name evidence="2" type="ORF">CLV73_2541</name>
</gene>
<sequence length="296" mass="34458">MKKLISILSLLVFGVFFAQNKINAVDVSSVQLRIMQKYRNSDSIQKKKIYSDSIYSPYQKLWNGYLGNSDKVIKWHNENESQIKAWQQKSEKINGKQISSSLQKFSKEMKKLTGYDTKGTWYILFGPAWTDLGGLGKYAMVIDLSHENNTSIEKVELILPHEITHQIMMTTNKHIDKTALEPIIGEGFAVWMNQKYWKKKYSLAQHLGYTDSELKACEQNLQNIKDFFEKNKFSEDKDIIDILRSRETKLNEKLPGAIGYYIGYKIIEQYVLKNGKDSWKDVFTKSPREIYEKSGF</sequence>
<name>A0A2M9C186_9FLAO</name>
<dbReference type="GO" id="GO:0008233">
    <property type="term" value="F:peptidase activity"/>
    <property type="evidence" value="ECO:0007669"/>
    <property type="project" value="UniProtKB-KW"/>
</dbReference>
<evidence type="ECO:0000313" key="2">
    <source>
        <dbReference type="EMBL" id="PJJ64186.1"/>
    </source>
</evidence>
<keyword evidence="3" id="KW-1185">Reference proteome</keyword>
<evidence type="ECO:0000313" key="3">
    <source>
        <dbReference type="Proteomes" id="UP000228740"/>
    </source>
</evidence>
<proteinExistence type="predicted"/>
<dbReference type="Proteomes" id="UP000228740">
    <property type="component" value="Unassembled WGS sequence"/>
</dbReference>
<dbReference type="OrthoDB" id="6402335at2"/>